<gene>
    <name evidence="2" type="ORF">IQ260_07210</name>
</gene>
<feature type="signal peptide" evidence="1">
    <location>
        <begin position="1"/>
        <end position="22"/>
    </location>
</feature>
<evidence type="ECO:0000313" key="3">
    <source>
        <dbReference type="Proteomes" id="UP000615026"/>
    </source>
</evidence>
<name>A0A928X0Z2_LEPEC</name>
<protein>
    <recommendedName>
        <fullName evidence="4">SH3 domain-containing protein</fullName>
    </recommendedName>
</protein>
<accession>A0A928X0Z2</accession>
<comment type="caution">
    <text evidence="2">The sequence shown here is derived from an EMBL/GenBank/DDBJ whole genome shotgun (WGS) entry which is preliminary data.</text>
</comment>
<organism evidence="2 3">
    <name type="scientific">Leptolyngbya cf. ectocarpi LEGE 11479</name>
    <dbReference type="NCBI Taxonomy" id="1828722"/>
    <lineage>
        <taxon>Bacteria</taxon>
        <taxon>Bacillati</taxon>
        <taxon>Cyanobacteriota</taxon>
        <taxon>Cyanophyceae</taxon>
        <taxon>Leptolyngbyales</taxon>
        <taxon>Leptolyngbyaceae</taxon>
        <taxon>Leptolyngbya group</taxon>
        <taxon>Leptolyngbya</taxon>
    </lineage>
</organism>
<reference evidence="2" key="1">
    <citation type="submission" date="2020-10" db="EMBL/GenBank/DDBJ databases">
        <authorList>
            <person name="Castelo-Branco R."/>
            <person name="Eusebio N."/>
            <person name="Adriana R."/>
            <person name="Vieira A."/>
            <person name="Brugerolle De Fraissinette N."/>
            <person name="Rezende De Castro R."/>
            <person name="Schneider M.P."/>
            <person name="Vasconcelos V."/>
            <person name="Leao P.N."/>
        </authorList>
    </citation>
    <scope>NUCLEOTIDE SEQUENCE</scope>
    <source>
        <strain evidence="2">LEGE 11479</strain>
    </source>
</reference>
<evidence type="ECO:0008006" key="4">
    <source>
        <dbReference type="Google" id="ProtNLM"/>
    </source>
</evidence>
<dbReference type="AlphaFoldDB" id="A0A928X0Z2"/>
<keyword evidence="3" id="KW-1185">Reference proteome</keyword>
<evidence type="ECO:0000256" key="1">
    <source>
        <dbReference type="SAM" id="SignalP"/>
    </source>
</evidence>
<evidence type="ECO:0000313" key="2">
    <source>
        <dbReference type="EMBL" id="MBE9066437.1"/>
    </source>
</evidence>
<keyword evidence="1" id="KW-0732">Signal</keyword>
<feature type="chain" id="PRO_5037415303" description="SH3 domain-containing protein" evidence="1">
    <location>
        <begin position="23"/>
        <end position="129"/>
    </location>
</feature>
<dbReference type="EMBL" id="JADEXP010000042">
    <property type="protein sequence ID" value="MBE9066437.1"/>
    <property type="molecule type" value="Genomic_DNA"/>
</dbReference>
<proteinExistence type="predicted"/>
<dbReference type="Proteomes" id="UP000615026">
    <property type="component" value="Unassembled WGS sequence"/>
</dbReference>
<dbReference type="RefSeq" id="WP_193992184.1">
    <property type="nucleotide sequence ID" value="NZ_JADEXP010000042.1"/>
</dbReference>
<sequence length="129" mass="14232">MKALLLATLAALLAVTAKNAQAQALFTPTAEGCAAIIDPAIKTDCQEAYQLRQFYQDEIQDIRTIYQLAELRQSATVWLAPGYGDTSTFDPPARVIVLQQFILADTGEPWIHVRFNPGNYGFIQTSVVE</sequence>